<dbReference type="Proteomes" id="UP001055811">
    <property type="component" value="Linkage Group LG04"/>
</dbReference>
<gene>
    <name evidence="1" type="ORF">L2E82_19894</name>
</gene>
<proteinExistence type="predicted"/>
<organism evidence="1 2">
    <name type="scientific">Cichorium intybus</name>
    <name type="common">Chicory</name>
    <dbReference type="NCBI Taxonomy" id="13427"/>
    <lineage>
        <taxon>Eukaryota</taxon>
        <taxon>Viridiplantae</taxon>
        <taxon>Streptophyta</taxon>
        <taxon>Embryophyta</taxon>
        <taxon>Tracheophyta</taxon>
        <taxon>Spermatophyta</taxon>
        <taxon>Magnoliopsida</taxon>
        <taxon>eudicotyledons</taxon>
        <taxon>Gunneridae</taxon>
        <taxon>Pentapetalae</taxon>
        <taxon>asterids</taxon>
        <taxon>campanulids</taxon>
        <taxon>Asterales</taxon>
        <taxon>Asteraceae</taxon>
        <taxon>Cichorioideae</taxon>
        <taxon>Cichorieae</taxon>
        <taxon>Cichoriinae</taxon>
        <taxon>Cichorium</taxon>
    </lineage>
</organism>
<comment type="caution">
    <text evidence="1">The sequence shown here is derived from an EMBL/GenBank/DDBJ whole genome shotgun (WGS) entry which is preliminary data.</text>
</comment>
<sequence>MDLLLRHPLQLRARRLSHHRLQPSQKIQRIGSNRPLQFLSIFQSKKCVHDTSLVQNRISDPSARYPLALKVVEKSCLHSNLDSDRRARWEISVLNHLKHKHSPFLSFLIGFLETREFLAWAILFFPGRDLNVLRFRQSDNVFSSSVTRFYLAEICVSFVSGGGFTPEERWAKENQERTCGGLVVSSINNYDIVGASVGGGEGGCDGGSSEIKELSGEERGDRAARFCSEGGDRHHPLTDFYPLLGEQA</sequence>
<reference evidence="1 2" key="2">
    <citation type="journal article" date="2022" name="Mol. Ecol. Resour.">
        <title>The genomes of chicory, endive, great burdock and yacon provide insights into Asteraceae paleo-polyploidization history and plant inulin production.</title>
        <authorList>
            <person name="Fan W."/>
            <person name="Wang S."/>
            <person name="Wang H."/>
            <person name="Wang A."/>
            <person name="Jiang F."/>
            <person name="Liu H."/>
            <person name="Zhao H."/>
            <person name="Xu D."/>
            <person name="Zhang Y."/>
        </authorList>
    </citation>
    <scope>NUCLEOTIDE SEQUENCE [LARGE SCALE GENOMIC DNA]</scope>
    <source>
        <strain evidence="2">cv. Punajuju</strain>
        <tissue evidence="1">Leaves</tissue>
    </source>
</reference>
<keyword evidence="2" id="KW-1185">Reference proteome</keyword>
<evidence type="ECO:0000313" key="1">
    <source>
        <dbReference type="EMBL" id="KAI3749287.1"/>
    </source>
</evidence>
<name>A0ACB9DRU2_CICIN</name>
<protein>
    <submittedName>
        <fullName evidence="1">Uncharacterized protein</fullName>
    </submittedName>
</protein>
<accession>A0ACB9DRU2</accession>
<evidence type="ECO:0000313" key="2">
    <source>
        <dbReference type="Proteomes" id="UP001055811"/>
    </source>
</evidence>
<dbReference type="EMBL" id="CM042012">
    <property type="protein sequence ID" value="KAI3749287.1"/>
    <property type="molecule type" value="Genomic_DNA"/>
</dbReference>
<reference evidence="2" key="1">
    <citation type="journal article" date="2022" name="Mol. Ecol. Resour.">
        <title>The genomes of chicory, endive, great burdock and yacon provide insights into Asteraceae palaeo-polyploidization history and plant inulin production.</title>
        <authorList>
            <person name="Fan W."/>
            <person name="Wang S."/>
            <person name="Wang H."/>
            <person name="Wang A."/>
            <person name="Jiang F."/>
            <person name="Liu H."/>
            <person name="Zhao H."/>
            <person name="Xu D."/>
            <person name="Zhang Y."/>
        </authorList>
    </citation>
    <scope>NUCLEOTIDE SEQUENCE [LARGE SCALE GENOMIC DNA]</scope>
    <source>
        <strain evidence="2">cv. Punajuju</strain>
    </source>
</reference>